<reference evidence="1" key="1">
    <citation type="journal article" date="2021" name="New Phytol.">
        <title>Evolutionary innovations through gain and loss of genes in the ectomycorrhizal Boletales.</title>
        <authorList>
            <person name="Wu G."/>
            <person name="Miyauchi S."/>
            <person name="Morin E."/>
            <person name="Kuo A."/>
            <person name="Drula E."/>
            <person name="Varga T."/>
            <person name="Kohler A."/>
            <person name="Feng B."/>
            <person name="Cao Y."/>
            <person name="Lipzen A."/>
            <person name="Daum C."/>
            <person name="Hundley H."/>
            <person name="Pangilinan J."/>
            <person name="Johnson J."/>
            <person name="Barry K."/>
            <person name="LaButti K."/>
            <person name="Ng V."/>
            <person name="Ahrendt S."/>
            <person name="Min B."/>
            <person name="Choi I.G."/>
            <person name="Park H."/>
            <person name="Plett J.M."/>
            <person name="Magnuson J."/>
            <person name="Spatafora J.W."/>
            <person name="Nagy L.G."/>
            <person name="Henrissat B."/>
            <person name="Grigoriev I.V."/>
            <person name="Yang Z.L."/>
            <person name="Xu J."/>
            <person name="Martin F.M."/>
        </authorList>
    </citation>
    <scope>NUCLEOTIDE SEQUENCE</scope>
    <source>
        <strain evidence="1">KUC20120723A-06</strain>
    </source>
</reference>
<name>A0ACB8BWA5_9AGAM</name>
<keyword evidence="2" id="KW-1185">Reference proteome</keyword>
<sequence>MSYSSAPRLLWDSYVEYLWNYDPGSWVGRVASSFRIFAFILVLPVVILTLLDVTSYVIARTLGVVEDVKASTSDNPVMVAADTPSILVQDLSSPSYSEDVSSADEELLKGAQGHDTGSQLSDATADDLRPQAFFAGEEDVQLSGVGVFSPAASQPSSPVLSRLKLSGLDPGVEGVSGDIDGSQDEGIVLRKRTQGAQGSRSHQD</sequence>
<dbReference type="EMBL" id="MU266337">
    <property type="protein sequence ID" value="KAH7929816.1"/>
    <property type="molecule type" value="Genomic_DNA"/>
</dbReference>
<dbReference type="Proteomes" id="UP000790709">
    <property type="component" value="Unassembled WGS sequence"/>
</dbReference>
<proteinExistence type="predicted"/>
<evidence type="ECO:0000313" key="1">
    <source>
        <dbReference type="EMBL" id="KAH7929816.1"/>
    </source>
</evidence>
<comment type="caution">
    <text evidence="1">The sequence shown here is derived from an EMBL/GenBank/DDBJ whole genome shotgun (WGS) entry which is preliminary data.</text>
</comment>
<protein>
    <submittedName>
        <fullName evidence="1">Uncharacterized protein</fullName>
    </submittedName>
</protein>
<organism evidence="1 2">
    <name type="scientific">Leucogyrophana mollusca</name>
    <dbReference type="NCBI Taxonomy" id="85980"/>
    <lineage>
        <taxon>Eukaryota</taxon>
        <taxon>Fungi</taxon>
        <taxon>Dikarya</taxon>
        <taxon>Basidiomycota</taxon>
        <taxon>Agaricomycotina</taxon>
        <taxon>Agaricomycetes</taxon>
        <taxon>Agaricomycetidae</taxon>
        <taxon>Boletales</taxon>
        <taxon>Boletales incertae sedis</taxon>
        <taxon>Leucogyrophana</taxon>
    </lineage>
</organism>
<evidence type="ECO:0000313" key="2">
    <source>
        <dbReference type="Proteomes" id="UP000790709"/>
    </source>
</evidence>
<accession>A0ACB8BWA5</accession>
<gene>
    <name evidence="1" type="ORF">BV22DRAFT_1028992</name>
</gene>